<evidence type="ECO:0000256" key="3">
    <source>
        <dbReference type="SAM" id="Coils"/>
    </source>
</evidence>
<proteinExistence type="predicted"/>
<dbReference type="Pfam" id="PF00439">
    <property type="entry name" value="Bromodomain"/>
    <property type="match status" value="1"/>
</dbReference>
<evidence type="ECO:0000313" key="7">
    <source>
        <dbReference type="Proteomes" id="UP001516023"/>
    </source>
</evidence>
<dbReference type="PROSITE" id="PS50014">
    <property type="entry name" value="BROMODOMAIN_2"/>
    <property type="match status" value="1"/>
</dbReference>
<dbReference type="InterPro" id="IPR036427">
    <property type="entry name" value="Bromodomain-like_sf"/>
</dbReference>
<feature type="region of interest" description="Disordered" evidence="4">
    <location>
        <begin position="333"/>
        <end position="368"/>
    </location>
</feature>
<feature type="compositionally biased region" description="Acidic residues" evidence="4">
    <location>
        <begin position="344"/>
        <end position="354"/>
    </location>
</feature>
<feature type="coiled-coil region" evidence="3">
    <location>
        <begin position="650"/>
        <end position="696"/>
    </location>
</feature>
<comment type="caution">
    <text evidence="6">The sequence shown here is derived from an EMBL/GenBank/DDBJ whole genome shotgun (WGS) entry which is preliminary data.</text>
</comment>
<dbReference type="SUPFAM" id="SSF47370">
    <property type="entry name" value="Bromodomain"/>
    <property type="match status" value="1"/>
</dbReference>
<feature type="region of interest" description="Disordered" evidence="4">
    <location>
        <begin position="748"/>
        <end position="776"/>
    </location>
</feature>
<feature type="compositionally biased region" description="Polar residues" evidence="4">
    <location>
        <begin position="1620"/>
        <end position="1629"/>
    </location>
</feature>
<keyword evidence="7" id="KW-1185">Reference proteome</keyword>
<evidence type="ECO:0000313" key="6">
    <source>
        <dbReference type="EMBL" id="KAL3797258.1"/>
    </source>
</evidence>
<feature type="region of interest" description="Disordered" evidence="4">
    <location>
        <begin position="1606"/>
        <end position="1629"/>
    </location>
</feature>
<sequence>MNESTWVRKRGGGDGKEIGFNLEMESNVTNPGFELVLSWCHDGTFQQQEQETNQHTTLEYHLVPLPPPAPDAEENNMEYLAKKDSRSGIEPFWNHSVHVPNKSLICPSPPNNDSESGYALQLPLVYGTVVGYSPPWNKVQEEYDINDDDMQQCQNNGEYPPFEFESHREKDNEALFRILWDGSAHGIGYLEDVTLKELLPCLLSSKKKKKDGSNATPLPTEMLPSHAMAVHKQVRATLIRKRLSVEWKMENDILPRLVVLAALELRREIAQKVRLELLLERRRLRAVAVGVMTGGVGGENGKKKTKKRGGETGEMNADGNEFEYYLKHPNQYMSSFQPPPPLPSDDEGDEDDDGGEHSKPRSKTKLTKDELIRYNEKVDEQCHFAPSKIAERVKLASSMAFNYVSRKGLLDEYFAECERRKEMERVSREEMDKSFRGGVAARGAGAVDGEVRRSARARNTVNYADDATQVVDSILEEHEGISRAKANGRTSEMSCEYPRKDVSGGPTAIYLLGLLGWNSEDESTENGTKSLDEEGEDPFFEPDPCLVIDQLGRKQRYMSPANIQDAIVRTIEGEPIETPQSLLDDEQVEEIENTREDRNSGTYVSDIICTSDDKIPDLPQYEPASFARCRFATRTYIPEQEEIDGDGHEVEMTEEEIEAEKRAKAEARVLAKKRKEERQKIRMAAEQRRNAKLEQLYRSRKTFELWRFKSIHGNGCTVWPLWSDRSKSLLKDLFVISRVNSTADLVASGQPVVETEEKTQPTAESTSSVDQPTHSDEALARSLAAAENFADDNEPLAKRRRTTRRAAGGGEEPVFYGSYQSMSRDQLLSTLVRLLRLAKPGSSSIMDLKQLVFATDYESSRGEVVEWRKLRSALGHLVFRLGQVGRLLVDVDGDSACWELLKEGALVKFTGDGIASSETNEAPPDTSLESSSDAVTPSAAASALLDGYLIKKLSALEDYVQNLHLTELSLRRALMKAIDKGGQSGESLLQISTIAIATAADEMEGDAVAEDWRFFNTDDGKDSISWKNSDNALIGKIIFRPSSSPLIPSNVEPGLNQKCQWYRVVSFTPSMKGATTSEDTNKQSQDLNALSNTVVARRMRFRAIPIPASDIDATPSDVNMDLDVDNNANDIDYMVLTESQVRAGMEAAILHRKICAGSQAHEHGSAKRKWLNEHPFKNKTGSRVMLTPHPLEGEKEKYEIIYGVIAGHNHLVESKIVTSKLLILLDHEEENEEESCAFWSTVNADGTLLTDIVSNSDNVPPLCRRYKIDMHEYFQGSEAYNVCASILNHLKSHQKSAPFSTPVDPVALDIPDYFDVIKNPMDLSTVAKNLEEGKYSRIPPNYFADEDDVENPIVDHPVYKMAYGPFYNDVMLIFDNAILYNSAESWIGKEAEVMKKNAIRKFDQSVKKATALWFQPKSKGAHAKKNMYAEEDSDVDMYEYESDYDDEDGKTKSRKGGTKKLAKPRVQEDIPSKAIEKPYMLPENVVDFNVSGSFPHMKIQTSVGRFSLPHDWSCRHAPTKTGASGAEANESEVDDEEEEMLSLMKIQQEEEANVRRSSRARTAPKAYYTDDELVSSNTRAAPSEEPICLPGVEYYIMNDDCFQLNSESSSEPKGTDSNHCRGNNDSAIMLPTTSQSRVGVEGVRETLHEQFYAKLYRQHSPNAMILESEFGKYVEGSFPPYLGRVFDTSSDKNSGSIVWEIREQYVLPALRWVLRGLVRSGHLAEVDGSLSEGISPDNDGSTGARAGVSFTFSSGVVVPNHEYYFNEQFEPFEVLDEKEILRQRRLQSGDGGAGSSDEEEVELSAYEKMRAERVARNAERLKALGLA</sequence>
<dbReference type="PANTHER" id="PTHR46136">
    <property type="entry name" value="TRANSCRIPTION FACTOR GTE8"/>
    <property type="match status" value="1"/>
</dbReference>
<organism evidence="6 7">
    <name type="scientific">Cyclotella cryptica</name>
    <dbReference type="NCBI Taxonomy" id="29204"/>
    <lineage>
        <taxon>Eukaryota</taxon>
        <taxon>Sar</taxon>
        <taxon>Stramenopiles</taxon>
        <taxon>Ochrophyta</taxon>
        <taxon>Bacillariophyta</taxon>
        <taxon>Coscinodiscophyceae</taxon>
        <taxon>Thalassiosirophycidae</taxon>
        <taxon>Stephanodiscales</taxon>
        <taxon>Stephanodiscaceae</taxon>
        <taxon>Cyclotella</taxon>
    </lineage>
</organism>
<name>A0ABD3QA64_9STRA</name>
<keyword evidence="1 2" id="KW-0103">Bromodomain</keyword>
<gene>
    <name evidence="6" type="ORF">HJC23_004550</name>
</gene>
<reference evidence="6 7" key="1">
    <citation type="journal article" date="2020" name="G3 (Bethesda)">
        <title>Improved Reference Genome for Cyclotella cryptica CCMP332, a Model for Cell Wall Morphogenesis, Salinity Adaptation, and Lipid Production in Diatoms (Bacillariophyta).</title>
        <authorList>
            <person name="Roberts W.R."/>
            <person name="Downey K.M."/>
            <person name="Ruck E.C."/>
            <person name="Traller J.C."/>
            <person name="Alverson A.J."/>
        </authorList>
    </citation>
    <scope>NUCLEOTIDE SEQUENCE [LARGE SCALE GENOMIC DNA]</scope>
    <source>
        <strain evidence="6 7">CCMP332</strain>
    </source>
</reference>
<keyword evidence="3" id="KW-0175">Coiled coil</keyword>
<dbReference type="EMBL" id="JABMIG020000056">
    <property type="protein sequence ID" value="KAL3797258.1"/>
    <property type="molecule type" value="Genomic_DNA"/>
</dbReference>
<protein>
    <recommendedName>
        <fullName evidence="5">Bromo domain-containing protein</fullName>
    </recommendedName>
</protein>
<feature type="region of interest" description="Disordered" evidence="4">
    <location>
        <begin position="294"/>
        <end position="317"/>
    </location>
</feature>
<evidence type="ECO:0000256" key="2">
    <source>
        <dbReference type="PROSITE-ProRule" id="PRU00035"/>
    </source>
</evidence>
<evidence type="ECO:0000256" key="4">
    <source>
        <dbReference type="SAM" id="MobiDB-lite"/>
    </source>
</evidence>
<evidence type="ECO:0000259" key="5">
    <source>
        <dbReference type="PROSITE" id="PS50014"/>
    </source>
</evidence>
<dbReference type="Gene3D" id="1.20.920.10">
    <property type="entry name" value="Bromodomain-like"/>
    <property type="match status" value="1"/>
</dbReference>
<dbReference type="InterPro" id="IPR001487">
    <property type="entry name" value="Bromodomain"/>
</dbReference>
<dbReference type="PRINTS" id="PR00503">
    <property type="entry name" value="BROMODOMAIN"/>
</dbReference>
<dbReference type="SMART" id="SM00297">
    <property type="entry name" value="BROMO"/>
    <property type="match status" value="1"/>
</dbReference>
<feature type="region of interest" description="Disordered" evidence="4">
    <location>
        <begin position="520"/>
        <end position="542"/>
    </location>
</feature>
<evidence type="ECO:0000256" key="1">
    <source>
        <dbReference type="ARBA" id="ARBA00023117"/>
    </source>
</evidence>
<dbReference type="InterPro" id="IPR052442">
    <property type="entry name" value="Env_Response_Regulator"/>
</dbReference>
<feature type="compositionally biased region" description="Basic residues" evidence="4">
    <location>
        <begin position="1452"/>
        <end position="1463"/>
    </location>
</feature>
<feature type="domain" description="Bromo" evidence="5">
    <location>
        <begin position="1291"/>
        <end position="1388"/>
    </location>
</feature>
<feature type="region of interest" description="Disordered" evidence="4">
    <location>
        <begin position="1442"/>
        <end position="1465"/>
    </location>
</feature>
<feature type="compositionally biased region" description="Polar residues" evidence="4">
    <location>
        <begin position="760"/>
        <end position="772"/>
    </location>
</feature>
<dbReference type="Proteomes" id="UP001516023">
    <property type="component" value="Unassembled WGS sequence"/>
</dbReference>
<accession>A0ABD3QA64</accession>
<dbReference type="PANTHER" id="PTHR46136:SF1">
    <property type="entry name" value="TRANSCRIPTION FACTOR GTE11-RELATED"/>
    <property type="match status" value="1"/>
</dbReference>